<dbReference type="Proteomes" id="UP000608513">
    <property type="component" value="Unassembled WGS sequence"/>
</dbReference>
<dbReference type="InterPro" id="IPR036078">
    <property type="entry name" value="Spo11/TopoVI_A_sf"/>
</dbReference>
<dbReference type="RefSeq" id="WP_187076528.1">
    <property type="nucleotide sequence ID" value="NZ_JACORT010000004.1"/>
</dbReference>
<accession>A0A923SBE1</accession>
<protein>
    <submittedName>
        <fullName evidence="1">DUF2399 domain-containing protein</fullName>
    </submittedName>
</protein>
<organism evidence="1 2">
    <name type="scientific">Ramlibacter cellulosilyticus</name>
    <dbReference type="NCBI Taxonomy" id="2764187"/>
    <lineage>
        <taxon>Bacteria</taxon>
        <taxon>Pseudomonadati</taxon>
        <taxon>Pseudomonadota</taxon>
        <taxon>Betaproteobacteria</taxon>
        <taxon>Burkholderiales</taxon>
        <taxon>Comamonadaceae</taxon>
        <taxon>Ramlibacter</taxon>
    </lineage>
</organism>
<dbReference type="GO" id="GO:0005694">
    <property type="term" value="C:chromosome"/>
    <property type="evidence" value="ECO:0007669"/>
    <property type="project" value="InterPro"/>
</dbReference>
<evidence type="ECO:0000313" key="2">
    <source>
        <dbReference type="Proteomes" id="UP000608513"/>
    </source>
</evidence>
<gene>
    <name evidence="1" type="ORF">H8N03_12615</name>
</gene>
<dbReference type="AlphaFoldDB" id="A0A923SBE1"/>
<keyword evidence="2" id="KW-1185">Reference proteome</keyword>
<proteinExistence type="predicted"/>
<comment type="caution">
    <text evidence="1">The sequence shown here is derived from an EMBL/GenBank/DDBJ whole genome shotgun (WGS) entry which is preliminary data.</text>
</comment>
<evidence type="ECO:0000313" key="1">
    <source>
        <dbReference type="EMBL" id="MBC5783791.1"/>
    </source>
</evidence>
<dbReference type="EMBL" id="JACORT010000004">
    <property type="protein sequence ID" value="MBC5783791.1"/>
    <property type="molecule type" value="Genomic_DNA"/>
</dbReference>
<reference evidence="1" key="1">
    <citation type="submission" date="2020-08" db="EMBL/GenBank/DDBJ databases">
        <title>Ramlibacter sp. USB13 16S ribosomal RNA gene genome sequencing and assembly.</title>
        <authorList>
            <person name="Kang M."/>
        </authorList>
    </citation>
    <scope>NUCLEOTIDE SEQUENCE</scope>
    <source>
        <strain evidence="1">USB13</strain>
    </source>
</reference>
<name>A0A923SBE1_9BURK</name>
<dbReference type="SUPFAM" id="SSF56726">
    <property type="entry name" value="DNA topoisomerase IV, alpha subunit"/>
    <property type="match status" value="1"/>
</dbReference>
<sequence>MSAGGPVWIATPKGRGERLRRADAPVPQELSVEALRHRAIWERWVRGERQAAARGTLLKEAADAGIEAAEAACELLLREGWIERRERLQGGSWQWDRVVWRDLERLQRLLGVAGRQQRETERREAIAEAKEWLRGRADTSQPTALDADLLDELTRAVRQLESDGALPLETLRLRLTLLRAVADWHDRGEQGMRRDFALRALGDTKALGAADWRWLEAAFDLERLRIAQFAPMFWIAGEASLWWGERRIDLSPLHCLGVPVEDVARTEAFGPVARYWLIENRTSFERQARGLPAGVVLLWMPGRPSSAWSEAVEHLLRLAPAPAWISADADPAGVDIACSVGAMWDAQGSAWDPHRMGIKELQESSQRWRLNEHDEALLDRLRAREQLPKELRDLCDFMAMHGRKAEQEGWL</sequence>
<dbReference type="GO" id="GO:0003677">
    <property type="term" value="F:DNA binding"/>
    <property type="evidence" value="ECO:0007669"/>
    <property type="project" value="InterPro"/>
</dbReference>